<evidence type="ECO:0000313" key="4">
    <source>
        <dbReference type="EMBL" id="NUV27246.1"/>
    </source>
</evidence>
<dbReference type="InterPro" id="IPR003594">
    <property type="entry name" value="HATPase_dom"/>
</dbReference>
<dbReference type="InterPro" id="IPR036890">
    <property type="entry name" value="HATPase_C_sf"/>
</dbReference>
<reference evidence="4 5" key="1">
    <citation type="submission" date="2020-03" db="EMBL/GenBank/DDBJ databases">
        <title>Complete genome sequence of sixteen Streptomyces strains facilitates identification of candidate genes involved in plant growth-promotion in grain legumes and cereals.</title>
        <authorList>
            <person name="Gopalakrishnan S."/>
            <person name="Thakur V."/>
            <person name="Saxena R."/>
            <person name="Vadlamudi S."/>
            <person name="Purohit S."/>
            <person name="Kumar V."/>
            <person name="Rathore A."/>
            <person name="Chitikineni A."/>
            <person name="Varshney R.K."/>
        </authorList>
    </citation>
    <scope>NUCLEOTIDE SEQUENCE [LARGE SCALE GENOMIC DNA]</scope>
    <source>
        <strain evidence="4 5">KAI-180</strain>
    </source>
</reference>
<gene>
    <name evidence="4" type="ORF">G6W59_02605</name>
</gene>
<dbReference type="CDD" id="cd16936">
    <property type="entry name" value="HATPase_RsbW-like"/>
    <property type="match status" value="1"/>
</dbReference>
<feature type="compositionally biased region" description="Basic and acidic residues" evidence="2">
    <location>
        <begin position="39"/>
        <end position="59"/>
    </location>
</feature>
<name>A0A7Y6C584_9ACTN</name>
<keyword evidence="4" id="KW-0067">ATP-binding</keyword>
<dbReference type="EMBL" id="JAANNT010000001">
    <property type="protein sequence ID" value="NUV27246.1"/>
    <property type="molecule type" value="Genomic_DNA"/>
</dbReference>
<evidence type="ECO:0000259" key="3">
    <source>
        <dbReference type="Pfam" id="PF13581"/>
    </source>
</evidence>
<accession>A0A7Y6C584</accession>
<protein>
    <submittedName>
        <fullName evidence="4">ATP-binding protein</fullName>
    </submittedName>
</protein>
<dbReference type="Pfam" id="PF13581">
    <property type="entry name" value="HATPase_c_2"/>
    <property type="match status" value="1"/>
</dbReference>
<keyword evidence="1" id="KW-0418">Kinase</keyword>
<keyword evidence="5" id="KW-1185">Reference proteome</keyword>
<feature type="compositionally biased region" description="Low complexity" evidence="2">
    <location>
        <begin position="7"/>
        <end position="25"/>
    </location>
</feature>
<dbReference type="GO" id="GO:0004674">
    <property type="term" value="F:protein serine/threonine kinase activity"/>
    <property type="evidence" value="ECO:0007669"/>
    <property type="project" value="UniProtKB-KW"/>
</dbReference>
<dbReference type="Proteomes" id="UP000540128">
    <property type="component" value="Unassembled WGS sequence"/>
</dbReference>
<evidence type="ECO:0000313" key="5">
    <source>
        <dbReference type="Proteomes" id="UP000540128"/>
    </source>
</evidence>
<evidence type="ECO:0000256" key="2">
    <source>
        <dbReference type="SAM" id="MobiDB-lite"/>
    </source>
</evidence>
<dbReference type="PANTHER" id="PTHR35526">
    <property type="entry name" value="ANTI-SIGMA-F FACTOR RSBW-RELATED"/>
    <property type="match status" value="1"/>
</dbReference>
<feature type="region of interest" description="Disordered" evidence="2">
    <location>
        <begin position="1"/>
        <end position="59"/>
    </location>
</feature>
<dbReference type="GO" id="GO:0005524">
    <property type="term" value="F:ATP binding"/>
    <property type="evidence" value="ECO:0007669"/>
    <property type="project" value="UniProtKB-KW"/>
</dbReference>
<dbReference type="RefSeq" id="WP_191835053.1">
    <property type="nucleotide sequence ID" value="NZ_JAANNT010000001.1"/>
</dbReference>
<dbReference type="PANTHER" id="PTHR35526:SF3">
    <property type="entry name" value="ANTI-SIGMA-F FACTOR RSBW"/>
    <property type="match status" value="1"/>
</dbReference>
<dbReference type="SUPFAM" id="SSF55874">
    <property type="entry name" value="ATPase domain of HSP90 chaperone/DNA topoisomerase II/histidine kinase"/>
    <property type="match status" value="1"/>
</dbReference>
<keyword evidence="1" id="KW-0808">Transferase</keyword>
<keyword evidence="1" id="KW-0723">Serine/threonine-protein kinase</keyword>
<dbReference type="InterPro" id="IPR050267">
    <property type="entry name" value="Anti-sigma-factor_SerPK"/>
</dbReference>
<dbReference type="AlphaFoldDB" id="A0A7Y6C584"/>
<comment type="caution">
    <text evidence="4">The sequence shown here is derived from an EMBL/GenBank/DDBJ whole genome shotgun (WGS) entry which is preliminary data.</text>
</comment>
<evidence type="ECO:0000256" key="1">
    <source>
        <dbReference type="ARBA" id="ARBA00022527"/>
    </source>
</evidence>
<sequence>MWAGDPARSGESGRSSSAAGRAAARSARHGPYAGSPPGRGDRSGPDRTPDGRLHRTLRHADLRSVPEVRRALRALLRPCLAEEQAATAELLASEVLTNALIHSDHDALFTATVHDGSLRVEVRDFTGRPPRPRAPRPHEATSGRGLLLVEALADAWGVRRHGVGKAVWFELGPAENAVEHDGQPDAA</sequence>
<keyword evidence="4" id="KW-0547">Nucleotide-binding</keyword>
<feature type="domain" description="Histidine kinase/HSP90-like ATPase" evidence="3">
    <location>
        <begin position="60"/>
        <end position="169"/>
    </location>
</feature>
<organism evidence="4 5">
    <name type="scientific">Streptomyces odorifer</name>
    <dbReference type="NCBI Taxonomy" id="53450"/>
    <lineage>
        <taxon>Bacteria</taxon>
        <taxon>Bacillati</taxon>
        <taxon>Actinomycetota</taxon>
        <taxon>Actinomycetes</taxon>
        <taxon>Kitasatosporales</taxon>
        <taxon>Streptomycetaceae</taxon>
        <taxon>Streptomyces</taxon>
        <taxon>Streptomyces albidoflavus group</taxon>
    </lineage>
</organism>
<dbReference type="Gene3D" id="3.30.565.10">
    <property type="entry name" value="Histidine kinase-like ATPase, C-terminal domain"/>
    <property type="match status" value="1"/>
</dbReference>
<proteinExistence type="predicted"/>